<keyword evidence="10" id="KW-1133">Transmembrane helix</keyword>
<accession>A0A093UNP2</accession>
<dbReference type="InterPro" id="IPR033453">
    <property type="entry name" value="Glyco_hydro_30_TIM-barrel"/>
</dbReference>
<evidence type="ECO:0000256" key="2">
    <source>
        <dbReference type="ARBA" id="ARBA00005382"/>
    </source>
</evidence>
<dbReference type="HOGENOM" id="CLU_014379_3_1_1"/>
<name>A0A093UNP2_TALMA</name>
<keyword evidence="10" id="KW-0472">Membrane</keyword>
<keyword evidence="3" id="KW-0964">Secreted</keyword>
<dbReference type="GO" id="GO:0004348">
    <property type="term" value="F:glucosylceramidase activity"/>
    <property type="evidence" value="ECO:0007669"/>
    <property type="project" value="InterPro"/>
</dbReference>
<keyword evidence="10" id="KW-0812">Transmembrane</keyword>
<evidence type="ECO:0000256" key="7">
    <source>
        <dbReference type="ARBA" id="ARBA00036633"/>
    </source>
</evidence>
<dbReference type="GO" id="GO:0006680">
    <property type="term" value="P:glucosylceramide catabolic process"/>
    <property type="evidence" value="ECO:0007669"/>
    <property type="project" value="TreeGrafter"/>
</dbReference>
<reference key="1">
    <citation type="journal article" date="2014" name="PLoS Genet.">
        <title>Signature Gene Expression Reveals Novel Clues to the Molecular Mechanisms of Dimorphic Transition in Penicillium marneffei.</title>
        <authorList>
            <person name="Yang E."/>
            <person name="Wang G."/>
            <person name="Cai J."/>
            <person name="Woo P.C."/>
            <person name="Lau S.K."/>
            <person name="Yuen K.-Y."/>
            <person name="Chow W.-N."/>
            <person name="Lin X."/>
        </authorList>
    </citation>
    <scope>NUCLEOTIDE SEQUENCE [LARGE SCALE GENOMIC DNA]</scope>
    <source>
        <strain>PM1</strain>
    </source>
</reference>
<dbReference type="InterPro" id="IPR017853">
    <property type="entry name" value="GH"/>
</dbReference>
<dbReference type="PANTHER" id="PTHR11069:SF23">
    <property type="entry name" value="LYSOSOMAL ACID GLUCOSYLCERAMIDASE"/>
    <property type="match status" value="1"/>
</dbReference>
<dbReference type="GO" id="GO:0005576">
    <property type="term" value="C:extracellular region"/>
    <property type="evidence" value="ECO:0007669"/>
    <property type="project" value="UniProtKB-SubCell"/>
</dbReference>
<dbReference type="SUPFAM" id="SSF51445">
    <property type="entry name" value="(Trans)glycosidases"/>
    <property type="match status" value="1"/>
</dbReference>
<feature type="transmembrane region" description="Helical" evidence="10">
    <location>
        <begin position="21"/>
        <end position="45"/>
    </location>
</feature>
<dbReference type="EC" id="3.2.1.75" evidence="8"/>
<comment type="catalytic activity">
    <reaction evidence="7">
        <text>Random hydrolysis of (1-&gt;6)-linkages in (1-&gt;6)-beta-D-glucans.</text>
        <dbReference type="EC" id="3.2.1.75"/>
    </reaction>
</comment>
<dbReference type="InterPro" id="IPR033452">
    <property type="entry name" value="GH30_C"/>
</dbReference>
<evidence type="ECO:0000313" key="13">
    <source>
        <dbReference type="EMBL" id="KFX41505.1"/>
    </source>
</evidence>
<dbReference type="EMBL" id="JPOX01000058">
    <property type="protein sequence ID" value="KFX41505.1"/>
    <property type="molecule type" value="Genomic_DNA"/>
</dbReference>
<comment type="caution">
    <text evidence="13">The sequence shown here is derived from an EMBL/GenBank/DDBJ whole genome shotgun (WGS) entry which is preliminary data.</text>
</comment>
<organism evidence="13">
    <name type="scientific">Talaromyces marneffei PM1</name>
    <dbReference type="NCBI Taxonomy" id="1077442"/>
    <lineage>
        <taxon>Eukaryota</taxon>
        <taxon>Fungi</taxon>
        <taxon>Dikarya</taxon>
        <taxon>Ascomycota</taxon>
        <taxon>Pezizomycotina</taxon>
        <taxon>Eurotiomycetes</taxon>
        <taxon>Eurotiomycetidae</taxon>
        <taxon>Eurotiales</taxon>
        <taxon>Trichocomaceae</taxon>
        <taxon>Talaromyces</taxon>
        <taxon>Talaromyces sect. Talaromyces</taxon>
    </lineage>
</organism>
<evidence type="ECO:0000256" key="8">
    <source>
        <dbReference type="ARBA" id="ARBA00038935"/>
    </source>
</evidence>
<keyword evidence="4" id="KW-0732">Signal</keyword>
<feature type="domain" description="Glycosyl hydrolase family 30 TIM-barrel" evidence="11">
    <location>
        <begin position="117"/>
        <end position="409"/>
    </location>
</feature>
<evidence type="ECO:0000256" key="4">
    <source>
        <dbReference type="ARBA" id="ARBA00022729"/>
    </source>
</evidence>
<comment type="subcellular location">
    <subcellularLocation>
        <location evidence="1">Secreted</location>
    </subcellularLocation>
</comment>
<dbReference type="PANTHER" id="PTHR11069">
    <property type="entry name" value="GLUCOSYLCERAMIDASE"/>
    <property type="match status" value="1"/>
</dbReference>
<evidence type="ECO:0000259" key="11">
    <source>
        <dbReference type="Pfam" id="PF02055"/>
    </source>
</evidence>
<sequence length="558" mass="59909">MDAKNPAKLTKPSWLPTRRSKLLWIIVGSIVVLAIALGVGLGVGLKGHHNHNPPRNATAFCSNAAGSYKVDNITAPLRLNAANNSTANAGSSSTTYTNKTMWHLSVDDTASGYKQIIAGFGATVTDATVSSLSSQTNETQKAILQKLVTGDGANFSLMRHTIGSSDLSSNAYTYDDNNGTVDDDLSSFSLGEQGTAMAQLLARMKQLNSDITILGSPWSPPGWMKLNGQLVGNTTNNNLNDGYSTSHGLGSTGHTHAFAQYFVKYIQAYADLGVNIDAITIQNEPLNSQAGYPTMYVAANESAKLINGYVGPALQKANLRTTVWALDDNTGILPFSSISRKYTNEKDDADYAYTVMDYAEDYIDAVAWHCYASTLNWTVLTEFHNKYPNISQYMTECWTPTNLSWTHVVNFTMGPLQNWANGVTAWTLGTNDNAGPHLESGGCSSCDGIVSVNTTVSADRSSNSNDGTDYTFNLSYYIMSQFSKFIPPGARILQTDGSAVDGNGDGIQAIASLNPDGSRTVVIENTFENDVNVTVYLESGGAWAGNVPNSSVTTWVLP</sequence>
<keyword evidence="5 9" id="KW-0378">Hydrolase</keyword>
<dbReference type="FunFam" id="3.20.20.80:FF:000128">
    <property type="entry name" value="Endo-1,6-beta-D-glucanase neg1"/>
    <property type="match status" value="1"/>
</dbReference>
<evidence type="ECO:0000259" key="12">
    <source>
        <dbReference type="Pfam" id="PF17189"/>
    </source>
</evidence>
<evidence type="ECO:0000256" key="1">
    <source>
        <dbReference type="ARBA" id="ARBA00004613"/>
    </source>
</evidence>
<dbReference type="GO" id="GO:0016020">
    <property type="term" value="C:membrane"/>
    <property type="evidence" value="ECO:0007669"/>
    <property type="project" value="GOC"/>
</dbReference>
<dbReference type="InterPro" id="IPR001139">
    <property type="entry name" value="Glyco_hydro_30"/>
</dbReference>
<feature type="domain" description="Glycosyl hydrolase family 30 beta sandwich" evidence="12">
    <location>
        <begin position="502"/>
        <end position="555"/>
    </location>
</feature>
<dbReference type="Gene3D" id="3.20.20.80">
    <property type="entry name" value="Glycosidases"/>
    <property type="match status" value="1"/>
</dbReference>
<dbReference type="eggNOG" id="KOG2566">
    <property type="taxonomic scope" value="Eukaryota"/>
</dbReference>
<reference evidence="13" key="2">
    <citation type="journal article" date="2014" name="PLoS Genet.">
        <title>Signature gene expression reveals novel clues to the molecular mechanisms of dimorphic transition in Penicillium marneffei.</title>
        <authorList>
            <person name="Yang E."/>
            <person name="Wang G."/>
            <person name="Cai J."/>
            <person name="Woo P.C."/>
            <person name="Lau S.K."/>
            <person name="Yuen K.-Y."/>
            <person name="Chow W.-N."/>
            <person name="Lin X."/>
        </authorList>
    </citation>
    <scope>NUCLEOTIDE SEQUENCE</scope>
    <source>
        <strain evidence="13">PM1</strain>
    </source>
</reference>
<evidence type="ECO:0000256" key="9">
    <source>
        <dbReference type="RuleBase" id="RU361188"/>
    </source>
</evidence>
<evidence type="ECO:0000256" key="10">
    <source>
        <dbReference type="SAM" id="Phobius"/>
    </source>
</evidence>
<protein>
    <recommendedName>
        <fullName evidence="8">glucan endo-1,6-beta-glucosidase</fullName>
        <ecNumber evidence="8">3.2.1.75</ecNumber>
    </recommendedName>
</protein>
<dbReference type="Pfam" id="PF17189">
    <property type="entry name" value="Glyco_hydro_30C"/>
    <property type="match status" value="1"/>
</dbReference>
<dbReference type="AlphaFoldDB" id="A0A093UNP2"/>
<evidence type="ECO:0000256" key="6">
    <source>
        <dbReference type="ARBA" id="ARBA00023295"/>
    </source>
</evidence>
<evidence type="ECO:0000256" key="3">
    <source>
        <dbReference type="ARBA" id="ARBA00022525"/>
    </source>
</evidence>
<gene>
    <name evidence="13" type="ORF">GQ26_0580070</name>
</gene>
<dbReference type="Pfam" id="PF02055">
    <property type="entry name" value="Glyco_hydro_30"/>
    <property type="match status" value="1"/>
</dbReference>
<comment type="similarity">
    <text evidence="2 9">Belongs to the glycosyl hydrolase 30 family.</text>
</comment>
<dbReference type="GO" id="GO:0046557">
    <property type="term" value="F:glucan endo-1,6-beta-glucosidase activity"/>
    <property type="evidence" value="ECO:0007669"/>
    <property type="project" value="UniProtKB-EC"/>
</dbReference>
<proteinExistence type="inferred from homology"/>
<evidence type="ECO:0000256" key="5">
    <source>
        <dbReference type="ARBA" id="ARBA00022801"/>
    </source>
</evidence>
<keyword evidence="6 9" id="KW-0326">Glycosidase</keyword>